<name>A0A8T9CSW0_ECOLX</name>
<sequence>MRFKTFNKFVEYSHPEIQVHNQYKQLSTMFNFISDMFFNSDPYQTETLLDFFFLNDAAIAFSVIK</sequence>
<proteinExistence type="predicted"/>
<protein>
    <submittedName>
        <fullName evidence="1">Uncharacterized protein</fullName>
    </submittedName>
</protein>
<evidence type="ECO:0000313" key="1">
    <source>
        <dbReference type="EMBL" id="TXU34747.1"/>
    </source>
</evidence>
<dbReference type="AlphaFoldDB" id="A0A8T9CSW0"/>
<accession>A0A8T9CSW0</accession>
<organism evidence="1 2">
    <name type="scientific">Escherichia coli</name>
    <dbReference type="NCBI Taxonomy" id="562"/>
    <lineage>
        <taxon>Bacteria</taxon>
        <taxon>Pseudomonadati</taxon>
        <taxon>Pseudomonadota</taxon>
        <taxon>Gammaproteobacteria</taxon>
        <taxon>Enterobacterales</taxon>
        <taxon>Enterobacteriaceae</taxon>
        <taxon>Escherichia</taxon>
    </lineage>
</organism>
<reference evidence="1 2" key="1">
    <citation type="submission" date="2018-09" db="EMBL/GenBank/DDBJ databases">
        <title>Persistent metagenomic signatures of early life antibiotic treatment in the infant gut microbiota and resistome.</title>
        <authorList>
            <person name="Gasparrini A.J."/>
        </authorList>
    </citation>
    <scope>NUCLEOTIDE SEQUENCE [LARGE SCALE GENOMIC DNA]</scope>
    <source>
        <strain evidence="1 2">T0181B.E-10</strain>
    </source>
</reference>
<dbReference type="EMBL" id="QYOH01000014">
    <property type="protein sequence ID" value="TXU34747.1"/>
    <property type="molecule type" value="Genomic_DNA"/>
</dbReference>
<comment type="caution">
    <text evidence="1">The sequence shown here is derived from an EMBL/GenBank/DDBJ whole genome shotgun (WGS) entry which is preliminary data.</text>
</comment>
<dbReference type="Proteomes" id="UP000460654">
    <property type="component" value="Unassembled WGS sequence"/>
</dbReference>
<evidence type="ECO:0000313" key="2">
    <source>
        <dbReference type="Proteomes" id="UP000460654"/>
    </source>
</evidence>
<gene>
    <name evidence="1" type="ORF">D4N09_15370</name>
</gene>